<dbReference type="InterPro" id="IPR024983">
    <property type="entry name" value="CHAT_dom"/>
</dbReference>
<dbReference type="Proteomes" id="UP000802098">
    <property type="component" value="Unassembled WGS sequence"/>
</dbReference>
<dbReference type="PROSITE" id="PS50096">
    <property type="entry name" value="IQ"/>
    <property type="match status" value="1"/>
</dbReference>
<dbReference type="InterPro" id="IPR029058">
    <property type="entry name" value="AB_hydrolase_fold"/>
</dbReference>
<evidence type="ECO:0000259" key="3">
    <source>
        <dbReference type="Pfam" id="PF24096"/>
    </source>
</evidence>
<evidence type="ECO:0000313" key="4">
    <source>
        <dbReference type="EMBL" id="NHK98830.1"/>
    </source>
</evidence>
<keyword evidence="5" id="KW-1185">Reference proteome</keyword>
<dbReference type="InterPro" id="IPR055803">
    <property type="entry name" value="DUF7379"/>
</dbReference>
<reference evidence="4 5" key="1">
    <citation type="submission" date="2020-03" db="EMBL/GenBank/DDBJ databases">
        <title>Rubrivivax benzoatilyticus JA2 (sequenced after 10 years sub-culturing).</title>
        <authorList>
            <person name="Gupta D."/>
            <person name="Chintalapati S."/>
            <person name="Chintalapati V.R."/>
        </authorList>
    </citation>
    <scope>NUCLEOTIDE SEQUENCE [LARGE SCALE GENOMIC DNA]</scope>
    <source>
        <strain evidence="4 5">JA2-Mal</strain>
    </source>
</reference>
<organism evidence="4 5">
    <name type="scientific">Rubrivivax benzoatilyticus</name>
    <dbReference type="NCBI Taxonomy" id="316997"/>
    <lineage>
        <taxon>Bacteria</taxon>
        <taxon>Pseudomonadati</taxon>
        <taxon>Pseudomonadota</taxon>
        <taxon>Betaproteobacteria</taxon>
        <taxon>Burkholderiales</taxon>
        <taxon>Sphaerotilaceae</taxon>
        <taxon>Rubrivivax</taxon>
    </lineage>
</organism>
<dbReference type="Pfam" id="PF20308">
    <property type="entry name" value="TPR-S"/>
    <property type="match status" value="1"/>
</dbReference>
<dbReference type="SUPFAM" id="SSF53474">
    <property type="entry name" value="alpha/beta-Hydrolases"/>
    <property type="match status" value="2"/>
</dbReference>
<feature type="domain" description="CHAT" evidence="2">
    <location>
        <begin position="1215"/>
        <end position="1502"/>
    </location>
</feature>
<dbReference type="InterPro" id="IPR046880">
    <property type="entry name" value="TPR-S"/>
</dbReference>
<gene>
    <name evidence="4" type="ORF">G7087_10630</name>
</gene>
<dbReference type="RefSeq" id="WP_037289902.1">
    <property type="nucleotide sequence ID" value="NZ_JAAOCD010000004.1"/>
</dbReference>
<accession>A0ABX0HWT8</accession>
<evidence type="ECO:0000259" key="2">
    <source>
        <dbReference type="Pfam" id="PF12770"/>
    </source>
</evidence>
<dbReference type="Pfam" id="PF24096">
    <property type="entry name" value="DUF7379"/>
    <property type="match status" value="1"/>
</dbReference>
<dbReference type="Pfam" id="PF12770">
    <property type="entry name" value="CHAT"/>
    <property type="match status" value="1"/>
</dbReference>
<name>A0ABX0HWT8_9BURK</name>
<evidence type="ECO:0000313" key="5">
    <source>
        <dbReference type="Proteomes" id="UP000802098"/>
    </source>
</evidence>
<protein>
    <submittedName>
        <fullName evidence="4">CHAT domain-containing protein</fullName>
    </submittedName>
</protein>
<comment type="caution">
    <text evidence="4">The sequence shown here is derived from an EMBL/GenBank/DDBJ whole genome shotgun (WGS) entry which is preliminary data.</text>
</comment>
<dbReference type="Pfam" id="PF02450">
    <property type="entry name" value="LCAT"/>
    <property type="match status" value="1"/>
</dbReference>
<proteinExistence type="predicted"/>
<dbReference type="InterPro" id="IPR003386">
    <property type="entry name" value="LACT/PDAT_acylTrfase"/>
</dbReference>
<evidence type="ECO:0000256" key="1">
    <source>
        <dbReference type="SAM" id="MobiDB-lite"/>
    </source>
</evidence>
<dbReference type="Gene3D" id="3.40.50.1820">
    <property type="entry name" value="alpha/beta hydrolase"/>
    <property type="match status" value="2"/>
</dbReference>
<feature type="domain" description="DUF7379" evidence="3">
    <location>
        <begin position="203"/>
        <end position="292"/>
    </location>
</feature>
<feature type="region of interest" description="Disordered" evidence="1">
    <location>
        <begin position="1629"/>
        <end position="1654"/>
    </location>
</feature>
<sequence>MGTVDRSITFIVPGRLQRGAAGPAGACAAATPLPGRVRDSVRVAAVRAGADRQRLVARVGEDAVALHLAGGPVLVLHPENARDLLLAQAGLSRPAATRGGAAPAAPAEVEVPPALHWSGLEQAAPTRGAGFLGEVLVGAVEILTDLVRAPLADAAVAAIAARVDGQAGNAVYALGPGALPALKGRPACAPASVGAREDGGPLLVLAHGTFVDTESTFSKLWKEHPQAVQRLFSHYAGRVYALDHPTLGESPVRNALTLVQALAPGQPLRLHLVTHSRGGLVAEVLARVAADPAAALADFDRLEALAGGWGDAGRVLRPELQALADALGQRQVSVERVVRVACPARGTLLASRRLDAYVSVLKWALELARIPVAPTLVDFLGEVARRREDWLQLPGLAAMTPDNPLVQWLNLSDATIPGELRVVAGDLEGDSLGSWVKTLLADAFYWTDNDIVVQTRSMYGGTPRAGGASFLLDRGGKVTHFDYFRNTRTADAVVQGLTEARPDGFGPIGPLSWGGQDAGGVRGAAAAAGGRPAAERPAVFVLPGILGSNLKVGGHRIWLGPRFLGGLPLLKYELDTPDPVEPDGPVGEVYGDLVRHLESSHQVIPFGYDWRRPLEDEARRLGAAVADALDARAASGQPVRLLAHSMGGLLARTMQLECPEVWQRLMARPGARLLMLGTPNGGSWSPMQVLSGDDTFGNAMAAFGLPLRDHQARTLMAGFPGFLQLQAGLAAGADGLGDAAAWKTIADRDLEAARRFNWWHQPSDGLDERVPAYEWGVPPQKVLDRAVALRRRLDEQVRDTLPAFADRLLLVAGHAKFTPDGYEWSEHGLVYLDAVDGGDGRVPLASALLPGVRTWSLDCEHGALPSRADAFEAYVELLERGETLRLKPLATPTRAAAAAAVPQHVRSRPARGTAADALPAGSAGSVFLLPARDAAPARRGPPALRVTVHNGNLSFVRQPLLVGHYDSLRLEGTERAVDALVGGALSQALALGLYPSGLGSHQVFLNPSPPPDGGSLVPRPQAVVIVGLGPEGGLSADELADSVRRGVLAWTQRLVEGTRGTLAGYELAATLLGSGGLGVSPGSAARAITQGVRDANTLLARQGWPTVLHLTLVELFLERAVEAWKGLRVQATAAPGTLELDPTVESGLGALRRSLDAYRGTDYDFIRVTTPGPDFIDFTLDSRRARSEVRARKTQRTLIAEIVACAARDDNDDPRLGRTLYQLLVPVELEPFLGGTTNMLLEVDEATAGIPWELLDTPASPHPGADPRPWAIRSRLLRKLRTPSWREHVADASADDAVLIVGEPSCAPKNYARLAGARQEAAAVDALLRGVGGVGAERVNALIANEQGGHEALPIVNALLERRYRIVHIAGHGEPGAAGGVVLSGGTVLGAAEIDAMRTVPELVFVNCCHLAARDARELLTVPSFDRARFAATVAEALIGIGVRCVIAAGWAVEDEPAMDFATTLYRALLAGEPFVEAVAQARLAAWQAGGNTWAAYQCYGDPDWTFRPRTGDAQAAPRAAEAAGEDIASPVGLALALEEITIDARHGAPERRAARSERLLQLEARFQPLWGGMGAIAEAFGLAWADNGERGRAIGWYERALAANDGSASLRVAEQLANLRARQAWSEVEQASRDAGTAATRPRRGSRGGTAPSDALATTLAAARATLDDAAAQLERLLGLHRTIERLSLVGSVHKRRVMLERVAADTAAELAALKAMHEAYGAAEALAREQRDPAIFYPGANRLAAEIALHAADGDWPGPDPAAVAELRQALESRMAEQPEFWAAAGLVELDLLQALGHGDDPASGLGGRLPGLRSRYEDLRSRVPGPRHWGSVADQAEFLVLPWLRHRGPQTRDAAGELLALLRGYAGR</sequence>
<dbReference type="EMBL" id="JAAOCD010000004">
    <property type="protein sequence ID" value="NHK98830.1"/>
    <property type="molecule type" value="Genomic_DNA"/>
</dbReference>